<sequence length="67" mass="7595">MMKRRCKQNAVTYSSLISGYCKIGDTDTAEDLFANMQSEGLFLYVIHYTILIGSLFKKDSNQCCCIL</sequence>
<dbReference type="Gene3D" id="1.25.40.10">
    <property type="entry name" value="Tetratricopeptide repeat domain"/>
    <property type="match status" value="1"/>
</dbReference>
<protein>
    <recommendedName>
        <fullName evidence="6">Pentatricopeptide repeat-containing protein</fullName>
    </recommendedName>
</protein>
<dbReference type="InterPro" id="IPR002885">
    <property type="entry name" value="PPR_rpt"/>
</dbReference>
<dbReference type="InterPro" id="IPR050872">
    <property type="entry name" value="PPR_P_subfamily"/>
</dbReference>
<dbReference type="PANTHER" id="PTHR46128:SF211">
    <property type="entry name" value="PENTACOTRIPEPTIDE-REPEAT REGION OF PRORP DOMAIN-CONTAINING PROTEIN"/>
    <property type="match status" value="1"/>
</dbReference>
<dbReference type="PANTHER" id="PTHR46128">
    <property type="entry name" value="MITOCHONDRIAL GROUP I INTRON SPLICING FACTOR CCM1"/>
    <property type="match status" value="1"/>
</dbReference>
<dbReference type="NCBIfam" id="TIGR00756">
    <property type="entry name" value="PPR"/>
    <property type="match status" value="1"/>
</dbReference>
<reference evidence="5" key="2">
    <citation type="journal article" date="2015" name="Data Brief">
        <title>Shoot transcriptome of the giant reed, Arundo donax.</title>
        <authorList>
            <person name="Barrero R.A."/>
            <person name="Guerrero F.D."/>
            <person name="Moolhuijzen P."/>
            <person name="Goolsby J.A."/>
            <person name="Tidwell J."/>
            <person name="Bellgard S.E."/>
            <person name="Bellgard M.I."/>
        </authorList>
    </citation>
    <scope>NUCLEOTIDE SEQUENCE</scope>
    <source>
        <tissue evidence="5">Shoot tissue taken approximately 20 cm above the soil surface</tissue>
    </source>
</reference>
<name>A0A0A9FPG9_ARUDO</name>
<dbReference type="Pfam" id="PF12854">
    <property type="entry name" value="PPR_1"/>
    <property type="match status" value="1"/>
</dbReference>
<dbReference type="InterPro" id="IPR011990">
    <property type="entry name" value="TPR-like_helical_dom_sf"/>
</dbReference>
<organism evidence="5">
    <name type="scientific">Arundo donax</name>
    <name type="common">Giant reed</name>
    <name type="synonym">Donax arundinaceus</name>
    <dbReference type="NCBI Taxonomy" id="35708"/>
    <lineage>
        <taxon>Eukaryota</taxon>
        <taxon>Viridiplantae</taxon>
        <taxon>Streptophyta</taxon>
        <taxon>Embryophyta</taxon>
        <taxon>Tracheophyta</taxon>
        <taxon>Spermatophyta</taxon>
        <taxon>Magnoliopsida</taxon>
        <taxon>Liliopsida</taxon>
        <taxon>Poales</taxon>
        <taxon>Poaceae</taxon>
        <taxon>PACMAD clade</taxon>
        <taxon>Arundinoideae</taxon>
        <taxon>Arundineae</taxon>
        <taxon>Arundo</taxon>
    </lineage>
</organism>
<keyword evidence="3" id="KW-0809">Transit peptide</keyword>
<evidence type="ECO:0000256" key="4">
    <source>
        <dbReference type="PROSITE-ProRule" id="PRU00708"/>
    </source>
</evidence>
<evidence type="ECO:0000256" key="3">
    <source>
        <dbReference type="ARBA" id="ARBA00022946"/>
    </source>
</evidence>
<accession>A0A0A9FPG9</accession>
<dbReference type="EMBL" id="GBRH01184747">
    <property type="protein sequence ID" value="JAE13149.1"/>
    <property type="molecule type" value="Transcribed_RNA"/>
</dbReference>
<reference evidence="5" key="1">
    <citation type="submission" date="2014-09" db="EMBL/GenBank/DDBJ databases">
        <authorList>
            <person name="Magalhaes I.L.F."/>
            <person name="Oliveira U."/>
            <person name="Santos F.R."/>
            <person name="Vidigal T.H.D.A."/>
            <person name="Brescovit A.D."/>
            <person name="Santos A.J."/>
        </authorList>
    </citation>
    <scope>NUCLEOTIDE SEQUENCE</scope>
    <source>
        <tissue evidence="5">Shoot tissue taken approximately 20 cm above the soil surface</tissue>
    </source>
</reference>
<dbReference type="AlphaFoldDB" id="A0A0A9FPG9"/>
<evidence type="ECO:0008006" key="6">
    <source>
        <dbReference type="Google" id="ProtNLM"/>
    </source>
</evidence>
<keyword evidence="2" id="KW-0677">Repeat</keyword>
<evidence type="ECO:0000256" key="1">
    <source>
        <dbReference type="ARBA" id="ARBA00007626"/>
    </source>
</evidence>
<evidence type="ECO:0000256" key="2">
    <source>
        <dbReference type="ARBA" id="ARBA00022737"/>
    </source>
</evidence>
<dbReference type="PROSITE" id="PS51375">
    <property type="entry name" value="PPR"/>
    <property type="match status" value="1"/>
</dbReference>
<proteinExistence type="inferred from homology"/>
<evidence type="ECO:0000313" key="5">
    <source>
        <dbReference type="EMBL" id="JAE13149.1"/>
    </source>
</evidence>
<feature type="repeat" description="PPR" evidence="4">
    <location>
        <begin position="9"/>
        <end position="43"/>
    </location>
</feature>
<comment type="similarity">
    <text evidence="1">Belongs to the PPR family. P subfamily.</text>
</comment>